<dbReference type="InterPro" id="IPR050215">
    <property type="entry name" value="Thiolase-like_sf_Thiolase"/>
</dbReference>
<evidence type="ECO:0000256" key="2">
    <source>
        <dbReference type="ARBA" id="ARBA00010982"/>
    </source>
</evidence>
<evidence type="ECO:0000256" key="4">
    <source>
        <dbReference type="ARBA" id="ARBA00022832"/>
    </source>
</evidence>
<dbReference type="PANTHER" id="PTHR43853:SF8">
    <property type="entry name" value="3-KETOACYL-COA THIOLASE, PEROXISOMAL"/>
    <property type="match status" value="1"/>
</dbReference>
<keyword evidence="3 9" id="KW-0808">Transferase</keyword>
<dbReference type="NCBIfam" id="TIGR01930">
    <property type="entry name" value="AcCoA-C-Actrans"/>
    <property type="match status" value="1"/>
</dbReference>
<sequence length="402" mass="42877">MRDAVIAGYLRTAQSRSRPNDPARDVFFKTRADELLARLLPELMRRTGIQPEEIDDFIVGCATAVGEQWAYGGRLPIFLANFPKTLAAKFVDQQCGSSMAAIHMGFLEIATNNADIVMVGGMEHMTRVPMGQMTIGRGLISPNLALLSAPEYSHWDMTTTLNMGLTAQKLFVGTGLTREDMDKWAVRSHQLAAEAQAEGFFEGEIFPIEAEQADGSVITVKTDQAVRGDTTLEGLASLPPAFKKDHQITAGNSSPLNAAASSMILMAKETAEAKGIRPLATIRSIGFAGVDPTVMGVGPVPASKKALQRAGLRSDEIDYWEINEAFSIVALNCIKELGLDPDRVNVMGGGIAMGHALGATGIRLVGTLARILQQKGGRFGCANACVGGGQGVATIIERTSDD</sequence>
<evidence type="ECO:0000259" key="11">
    <source>
        <dbReference type="Pfam" id="PF02803"/>
    </source>
</evidence>
<dbReference type="Gene3D" id="3.40.47.10">
    <property type="match status" value="1"/>
</dbReference>
<evidence type="ECO:0000256" key="9">
    <source>
        <dbReference type="RuleBase" id="RU003557"/>
    </source>
</evidence>
<dbReference type="GO" id="GO:0003988">
    <property type="term" value="F:acetyl-CoA C-acyltransferase activity"/>
    <property type="evidence" value="ECO:0007669"/>
    <property type="project" value="UniProtKB-ARBA"/>
</dbReference>
<dbReference type="Pfam" id="PF00108">
    <property type="entry name" value="Thiolase_N"/>
    <property type="match status" value="1"/>
</dbReference>
<feature type="active site" description="Proton acceptor" evidence="8">
    <location>
        <position position="385"/>
    </location>
</feature>
<evidence type="ECO:0000256" key="8">
    <source>
        <dbReference type="PIRSR" id="PIRSR000429-1"/>
    </source>
</evidence>
<dbReference type="GO" id="GO:0005737">
    <property type="term" value="C:cytoplasm"/>
    <property type="evidence" value="ECO:0007669"/>
    <property type="project" value="UniProtKB-ARBA"/>
</dbReference>
<dbReference type="SUPFAM" id="SSF53901">
    <property type="entry name" value="Thiolase-like"/>
    <property type="match status" value="2"/>
</dbReference>
<dbReference type="HOGENOM" id="CLU_031026_1_1_7"/>
<keyword evidence="4" id="KW-0276">Fatty acid metabolism</keyword>
<organism evidence="12 13">
    <name type="scientific">Desulfomonile tiedjei (strain ATCC 49306 / DSM 6799 / DCB-1)</name>
    <dbReference type="NCBI Taxonomy" id="706587"/>
    <lineage>
        <taxon>Bacteria</taxon>
        <taxon>Pseudomonadati</taxon>
        <taxon>Thermodesulfobacteriota</taxon>
        <taxon>Desulfomonilia</taxon>
        <taxon>Desulfomonilales</taxon>
        <taxon>Desulfomonilaceae</taxon>
        <taxon>Desulfomonile</taxon>
    </lineage>
</organism>
<evidence type="ECO:0000256" key="1">
    <source>
        <dbReference type="ARBA" id="ARBA00004275"/>
    </source>
</evidence>
<evidence type="ECO:0000313" key="13">
    <source>
        <dbReference type="Proteomes" id="UP000006055"/>
    </source>
</evidence>
<dbReference type="OrthoDB" id="4565318at2"/>
<dbReference type="eggNOG" id="COG0183">
    <property type="taxonomic scope" value="Bacteria"/>
</dbReference>
<dbReference type="PATRIC" id="fig|706587.4.peg.2461"/>
<dbReference type="InterPro" id="IPR020616">
    <property type="entry name" value="Thiolase_N"/>
</dbReference>
<dbReference type="STRING" id="706587.Desti_2138"/>
<reference evidence="13" key="1">
    <citation type="submission" date="2012-06" db="EMBL/GenBank/DDBJ databases">
        <title>Complete sequence of chromosome of Desulfomonile tiedjei DSM 6799.</title>
        <authorList>
            <person name="Lucas S."/>
            <person name="Copeland A."/>
            <person name="Lapidus A."/>
            <person name="Glavina del Rio T."/>
            <person name="Dalin E."/>
            <person name="Tice H."/>
            <person name="Bruce D."/>
            <person name="Goodwin L."/>
            <person name="Pitluck S."/>
            <person name="Peters L."/>
            <person name="Ovchinnikova G."/>
            <person name="Zeytun A."/>
            <person name="Lu M."/>
            <person name="Kyrpides N."/>
            <person name="Mavromatis K."/>
            <person name="Ivanova N."/>
            <person name="Brettin T."/>
            <person name="Detter J.C."/>
            <person name="Han C."/>
            <person name="Larimer F."/>
            <person name="Land M."/>
            <person name="Hauser L."/>
            <person name="Markowitz V."/>
            <person name="Cheng J.-F."/>
            <person name="Hugenholtz P."/>
            <person name="Woyke T."/>
            <person name="Wu D."/>
            <person name="Spring S."/>
            <person name="Schroeder M."/>
            <person name="Brambilla E."/>
            <person name="Klenk H.-P."/>
            <person name="Eisen J.A."/>
        </authorList>
    </citation>
    <scope>NUCLEOTIDE SEQUENCE [LARGE SCALE GENOMIC DNA]</scope>
    <source>
        <strain evidence="13">ATCC 49306 / DSM 6799 / DCB-1</strain>
    </source>
</reference>
<dbReference type="CDD" id="cd00751">
    <property type="entry name" value="thiolase"/>
    <property type="match status" value="1"/>
</dbReference>
<dbReference type="Proteomes" id="UP000006055">
    <property type="component" value="Chromosome"/>
</dbReference>
<dbReference type="GO" id="GO:0006635">
    <property type="term" value="P:fatty acid beta-oxidation"/>
    <property type="evidence" value="ECO:0007669"/>
    <property type="project" value="TreeGrafter"/>
</dbReference>
<comment type="subcellular location">
    <subcellularLocation>
        <location evidence="1">Peroxisome</location>
    </subcellularLocation>
</comment>
<dbReference type="EMBL" id="CP003360">
    <property type="protein sequence ID" value="AFM24836.1"/>
    <property type="molecule type" value="Genomic_DNA"/>
</dbReference>
<dbReference type="GO" id="GO:0010124">
    <property type="term" value="P:phenylacetate catabolic process"/>
    <property type="evidence" value="ECO:0007669"/>
    <property type="project" value="TreeGrafter"/>
</dbReference>
<comment type="similarity">
    <text evidence="2 9">Belongs to the thiolase-like superfamily. Thiolase family.</text>
</comment>
<dbReference type="AlphaFoldDB" id="I4C5J5"/>
<name>I4C5J5_DESTA</name>
<keyword evidence="13" id="KW-1185">Reference proteome</keyword>
<dbReference type="NCBIfam" id="NF005033">
    <property type="entry name" value="PRK06445.1"/>
    <property type="match status" value="1"/>
</dbReference>
<feature type="active site" description="Acyl-thioester intermediate" evidence="8">
    <location>
        <position position="95"/>
    </location>
</feature>
<keyword evidence="5" id="KW-0443">Lipid metabolism</keyword>
<dbReference type="KEGG" id="dti:Desti_2138"/>
<dbReference type="PANTHER" id="PTHR43853">
    <property type="entry name" value="3-KETOACYL-COA THIOLASE, PEROXISOMAL"/>
    <property type="match status" value="1"/>
</dbReference>
<dbReference type="Pfam" id="PF02803">
    <property type="entry name" value="Thiolase_C"/>
    <property type="match status" value="1"/>
</dbReference>
<feature type="active site" description="Proton acceptor" evidence="8">
    <location>
        <position position="355"/>
    </location>
</feature>
<evidence type="ECO:0000256" key="7">
    <source>
        <dbReference type="ARBA" id="ARBA00023315"/>
    </source>
</evidence>
<accession>I4C5J5</accession>
<proteinExistence type="inferred from homology"/>
<feature type="domain" description="Thiolase N-terminal" evidence="10">
    <location>
        <begin position="25"/>
        <end position="268"/>
    </location>
</feature>
<evidence type="ECO:0000313" key="12">
    <source>
        <dbReference type="EMBL" id="AFM24836.1"/>
    </source>
</evidence>
<feature type="domain" description="Thiolase C-terminal" evidence="11">
    <location>
        <begin position="277"/>
        <end position="398"/>
    </location>
</feature>
<gene>
    <name evidence="12" type="ordered locus">Desti_2138</name>
</gene>
<dbReference type="InterPro" id="IPR016039">
    <property type="entry name" value="Thiolase-like"/>
</dbReference>
<evidence type="ECO:0000259" key="10">
    <source>
        <dbReference type="Pfam" id="PF00108"/>
    </source>
</evidence>
<dbReference type="RefSeq" id="WP_014809979.1">
    <property type="nucleotide sequence ID" value="NC_018025.1"/>
</dbReference>
<protein>
    <submittedName>
        <fullName evidence="12">Acetyl-CoA acetyltransferase</fullName>
    </submittedName>
</protein>
<keyword evidence="6" id="KW-0576">Peroxisome</keyword>
<evidence type="ECO:0000256" key="3">
    <source>
        <dbReference type="ARBA" id="ARBA00022679"/>
    </source>
</evidence>
<evidence type="ECO:0000256" key="5">
    <source>
        <dbReference type="ARBA" id="ARBA00023098"/>
    </source>
</evidence>
<evidence type="ECO:0000256" key="6">
    <source>
        <dbReference type="ARBA" id="ARBA00023140"/>
    </source>
</evidence>
<dbReference type="PIRSF" id="PIRSF000429">
    <property type="entry name" value="Ac-CoA_Ac_transf"/>
    <property type="match status" value="1"/>
</dbReference>
<keyword evidence="7 9" id="KW-0012">Acyltransferase</keyword>
<dbReference type="InterPro" id="IPR002155">
    <property type="entry name" value="Thiolase"/>
</dbReference>
<dbReference type="InterPro" id="IPR020617">
    <property type="entry name" value="Thiolase_C"/>
</dbReference>